<reference evidence="1 2" key="1">
    <citation type="submission" date="2019-11" db="EMBL/GenBank/DDBJ databases">
        <authorList>
            <person name="He Y."/>
        </authorList>
    </citation>
    <scope>NUCLEOTIDE SEQUENCE [LARGE SCALE GENOMIC DNA]</scope>
    <source>
        <strain evidence="1 2">SCSIO 58843</strain>
    </source>
</reference>
<dbReference type="EMBL" id="CP045851">
    <property type="protein sequence ID" value="QGG96409.1"/>
    <property type="molecule type" value="Genomic_DNA"/>
</dbReference>
<sequence>MSEPISLFHVRDHSRDLAFSALPHAPVRQARRTATRTRALVHRLRGRARR</sequence>
<accession>A0A5Q2RHY4</accession>
<dbReference type="RefSeq" id="WP_153760513.1">
    <property type="nucleotide sequence ID" value="NZ_CP045851.1"/>
</dbReference>
<dbReference type="KEGG" id="atq:GH723_15600"/>
<evidence type="ECO:0000313" key="2">
    <source>
        <dbReference type="Proteomes" id="UP000334019"/>
    </source>
</evidence>
<dbReference type="Proteomes" id="UP000334019">
    <property type="component" value="Chromosome"/>
</dbReference>
<name>A0A5Q2RHY4_9ACTN</name>
<protein>
    <submittedName>
        <fullName evidence="1">Uncharacterized protein</fullName>
    </submittedName>
</protein>
<proteinExistence type="predicted"/>
<gene>
    <name evidence="1" type="ORF">GH723_15600</name>
</gene>
<keyword evidence="2" id="KW-1185">Reference proteome</keyword>
<dbReference type="AlphaFoldDB" id="A0A5Q2RHY4"/>
<organism evidence="1 2">
    <name type="scientific">Actinomarinicola tropica</name>
    <dbReference type="NCBI Taxonomy" id="2789776"/>
    <lineage>
        <taxon>Bacteria</taxon>
        <taxon>Bacillati</taxon>
        <taxon>Actinomycetota</taxon>
        <taxon>Acidimicrobiia</taxon>
        <taxon>Acidimicrobiales</taxon>
        <taxon>Iamiaceae</taxon>
        <taxon>Actinomarinicola</taxon>
    </lineage>
</organism>
<evidence type="ECO:0000313" key="1">
    <source>
        <dbReference type="EMBL" id="QGG96409.1"/>
    </source>
</evidence>